<comment type="caution">
    <text evidence="1">The sequence shown here is derived from an EMBL/GenBank/DDBJ whole genome shotgun (WGS) entry which is preliminary data.</text>
</comment>
<dbReference type="Proteomes" id="UP000886501">
    <property type="component" value="Unassembled WGS sequence"/>
</dbReference>
<dbReference type="EMBL" id="MU118034">
    <property type="protein sequence ID" value="KAF9647419.1"/>
    <property type="molecule type" value="Genomic_DNA"/>
</dbReference>
<proteinExistence type="predicted"/>
<accession>A0ACB6ZD30</accession>
<gene>
    <name evidence="1" type="ORF">BDM02DRAFT_2700255</name>
</gene>
<reference evidence="1" key="2">
    <citation type="journal article" date="2020" name="Nat. Commun.">
        <title>Large-scale genome sequencing of mycorrhizal fungi provides insights into the early evolution of symbiotic traits.</title>
        <authorList>
            <person name="Miyauchi S."/>
            <person name="Kiss E."/>
            <person name="Kuo A."/>
            <person name="Drula E."/>
            <person name="Kohler A."/>
            <person name="Sanchez-Garcia M."/>
            <person name="Morin E."/>
            <person name="Andreopoulos B."/>
            <person name="Barry K.W."/>
            <person name="Bonito G."/>
            <person name="Buee M."/>
            <person name="Carver A."/>
            <person name="Chen C."/>
            <person name="Cichocki N."/>
            <person name="Clum A."/>
            <person name="Culley D."/>
            <person name="Crous P.W."/>
            <person name="Fauchery L."/>
            <person name="Girlanda M."/>
            <person name="Hayes R.D."/>
            <person name="Keri Z."/>
            <person name="LaButti K."/>
            <person name="Lipzen A."/>
            <person name="Lombard V."/>
            <person name="Magnuson J."/>
            <person name="Maillard F."/>
            <person name="Murat C."/>
            <person name="Nolan M."/>
            <person name="Ohm R.A."/>
            <person name="Pangilinan J."/>
            <person name="Pereira M.F."/>
            <person name="Perotto S."/>
            <person name="Peter M."/>
            <person name="Pfister S."/>
            <person name="Riley R."/>
            <person name="Sitrit Y."/>
            <person name="Stielow J.B."/>
            <person name="Szollosi G."/>
            <person name="Zifcakova L."/>
            <person name="Stursova M."/>
            <person name="Spatafora J.W."/>
            <person name="Tedersoo L."/>
            <person name="Vaario L.M."/>
            <person name="Yamada A."/>
            <person name="Yan M."/>
            <person name="Wang P."/>
            <person name="Xu J."/>
            <person name="Bruns T."/>
            <person name="Baldrian P."/>
            <person name="Vilgalys R."/>
            <person name="Dunand C."/>
            <person name="Henrissat B."/>
            <person name="Grigoriev I.V."/>
            <person name="Hibbett D."/>
            <person name="Nagy L.G."/>
            <person name="Martin F.M."/>
        </authorList>
    </citation>
    <scope>NUCLEOTIDE SEQUENCE</scope>
    <source>
        <strain evidence="1">P2</strain>
    </source>
</reference>
<sequence>MASKPPVDDNPPINTRPYSIDLTLELEHQLDNESLPNSPAHDRKSFKRQSLDSHVLASIITQLRISLADVTRERDDLLLACEEATQKQALLQENLQIVTDRSTKLEEQLSIAHDKHKDDEEAITMLRTKVEESRRGLMRLQTESRRMSQLTIDSSARANGTPSSNKRMSLLISPPPNPHRGHRRISSQSDSVFAFGEASPWGSPPPSSSAFTDEEQNFASKEIQSLRQEIKSLKDGLEETRHELSEANEAREASEQCAKALRDYISEFRVGETGSSLSNTPPPPTTPAKADDSKSSSKWSFKLWNGA</sequence>
<keyword evidence="2" id="KW-1185">Reference proteome</keyword>
<organism evidence="1 2">
    <name type="scientific">Thelephora ganbajun</name>
    <name type="common">Ganba fungus</name>
    <dbReference type="NCBI Taxonomy" id="370292"/>
    <lineage>
        <taxon>Eukaryota</taxon>
        <taxon>Fungi</taxon>
        <taxon>Dikarya</taxon>
        <taxon>Basidiomycota</taxon>
        <taxon>Agaricomycotina</taxon>
        <taxon>Agaricomycetes</taxon>
        <taxon>Thelephorales</taxon>
        <taxon>Thelephoraceae</taxon>
        <taxon>Thelephora</taxon>
    </lineage>
</organism>
<protein>
    <submittedName>
        <fullName evidence="1">Uncharacterized protein</fullName>
    </submittedName>
</protein>
<evidence type="ECO:0000313" key="2">
    <source>
        <dbReference type="Proteomes" id="UP000886501"/>
    </source>
</evidence>
<name>A0ACB6ZD30_THEGA</name>
<evidence type="ECO:0000313" key="1">
    <source>
        <dbReference type="EMBL" id="KAF9647419.1"/>
    </source>
</evidence>
<reference evidence="1" key="1">
    <citation type="submission" date="2019-10" db="EMBL/GenBank/DDBJ databases">
        <authorList>
            <consortium name="DOE Joint Genome Institute"/>
            <person name="Kuo A."/>
            <person name="Miyauchi S."/>
            <person name="Kiss E."/>
            <person name="Drula E."/>
            <person name="Kohler A."/>
            <person name="Sanchez-Garcia M."/>
            <person name="Andreopoulos B."/>
            <person name="Barry K.W."/>
            <person name="Bonito G."/>
            <person name="Buee M."/>
            <person name="Carver A."/>
            <person name="Chen C."/>
            <person name="Cichocki N."/>
            <person name="Clum A."/>
            <person name="Culley D."/>
            <person name="Crous P.W."/>
            <person name="Fauchery L."/>
            <person name="Girlanda M."/>
            <person name="Hayes R."/>
            <person name="Keri Z."/>
            <person name="Labutti K."/>
            <person name="Lipzen A."/>
            <person name="Lombard V."/>
            <person name="Magnuson J."/>
            <person name="Maillard F."/>
            <person name="Morin E."/>
            <person name="Murat C."/>
            <person name="Nolan M."/>
            <person name="Ohm R."/>
            <person name="Pangilinan J."/>
            <person name="Pereira M."/>
            <person name="Perotto S."/>
            <person name="Peter M."/>
            <person name="Riley R."/>
            <person name="Sitrit Y."/>
            <person name="Stielow B."/>
            <person name="Szollosi G."/>
            <person name="Zifcakova L."/>
            <person name="Stursova M."/>
            <person name="Spatafora J.W."/>
            <person name="Tedersoo L."/>
            <person name="Vaario L.-M."/>
            <person name="Yamada A."/>
            <person name="Yan M."/>
            <person name="Wang P."/>
            <person name="Xu J."/>
            <person name="Bruns T."/>
            <person name="Baldrian P."/>
            <person name="Vilgalys R."/>
            <person name="Henrissat B."/>
            <person name="Grigoriev I.V."/>
            <person name="Hibbett D."/>
            <person name="Nagy L.G."/>
            <person name="Martin F.M."/>
        </authorList>
    </citation>
    <scope>NUCLEOTIDE SEQUENCE</scope>
    <source>
        <strain evidence="1">P2</strain>
    </source>
</reference>